<sequence>MNNSTSIQFLLLKFKEEDVQKIRRIMLTAEYRFATPYQKVCILNNEQNCVSLQLACAAVGMSTRTYYKIKNTPPTFIKPMNNEPLHQLLTVIEEFHIIDEIGKAQLESNCLSGTDVRNLAQNFYLARTGHEKTFTRGWFHLFLERHKDEIGKKKSTSVDDDRGSISINEVNAYIKAHLEALPLITDLRLFLNMDECGFGRRPEFKKRQRVRGTVWEVR</sequence>
<keyword evidence="2" id="KW-1185">Reference proteome</keyword>
<gene>
    <name evidence="1" type="ORF">M9Y10_002281</name>
</gene>
<dbReference type="EMBL" id="JAPFFF010000001">
    <property type="protein sequence ID" value="KAK8899958.1"/>
    <property type="molecule type" value="Genomic_DNA"/>
</dbReference>
<proteinExistence type="predicted"/>
<evidence type="ECO:0000313" key="1">
    <source>
        <dbReference type="EMBL" id="KAK8899958.1"/>
    </source>
</evidence>
<comment type="caution">
    <text evidence="1">The sequence shown here is derived from an EMBL/GenBank/DDBJ whole genome shotgun (WGS) entry which is preliminary data.</text>
</comment>
<accession>A0ABR2LAB1</accession>
<protein>
    <recommendedName>
        <fullName evidence="3">HTH CENPB-type domain-containing protein</fullName>
    </recommendedName>
</protein>
<dbReference type="Proteomes" id="UP001470230">
    <property type="component" value="Unassembled WGS sequence"/>
</dbReference>
<name>A0ABR2LAB1_9EUKA</name>
<evidence type="ECO:0000313" key="2">
    <source>
        <dbReference type="Proteomes" id="UP001470230"/>
    </source>
</evidence>
<organism evidence="1 2">
    <name type="scientific">Tritrichomonas musculus</name>
    <dbReference type="NCBI Taxonomy" id="1915356"/>
    <lineage>
        <taxon>Eukaryota</taxon>
        <taxon>Metamonada</taxon>
        <taxon>Parabasalia</taxon>
        <taxon>Tritrichomonadida</taxon>
        <taxon>Tritrichomonadidae</taxon>
        <taxon>Tritrichomonas</taxon>
    </lineage>
</organism>
<evidence type="ECO:0008006" key="3">
    <source>
        <dbReference type="Google" id="ProtNLM"/>
    </source>
</evidence>
<reference evidence="1 2" key="1">
    <citation type="submission" date="2024-04" db="EMBL/GenBank/DDBJ databases">
        <title>Tritrichomonas musculus Genome.</title>
        <authorList>
            <person name="Alves-Ferreira E."/>
            <person name="Grigg M."/>
            <person name="Lorenzi H."/>
            <person name="Galac M."/>
        </authorList>
    </citation>
    <scope>NUCLEOTIDE SEQUENCE [LARGE SCALE GENOMIC DNA]</scope>
    <source>
        <strain evidence="1 2">EAF2021</strain>
    </source>
</reference>